<organism evidence="2 3">
    <name type="scientific">Diceros bicornis minor</name>
    <name type="common">South-central black rhinoceros</name>
    <dbReference type="NCBI Taxonomy" id="77932"/>
    <lineage>
        <taxon>Eukaryota</taxon>
        <taxon>Metazoa</taxon>
        <taxon>Chordata</taxon>
        <taxon>Craniata</taxon>
        <taxon>Vertebrata</taxon>
        <taxon>Euteleostomi</taxon>
        <taxon>Mammalia</taxon>
        <taxon>Eutheria</taxon>
        <taxon>Laurasiatheria</taxon>
        <taxon>Perissodactyla</taxon>
        <taxon>Rhinocerotidae</taxon>
        <taxon>Diceros</taxon>
    </lineage>
</organism>
<sequence length="83" mass="9651">MNFLHLTKISSPKEQGFPRLIADDFPGVEKKLMLYYRRLNVSLFSSSIFTGFFCFFSGSSQFEFDPNAKMVTCILKSNNWLYC</sequence>
<reference evidence="2 3" key="1">
    <citation type="journal article" date="2020" name="Mol. Biol. Evol.">
        <title>Interspecific Gene Flow and the Evolution of Specialization in Black and White Rhinoceros.</title>
        <authorList>
            <person name="Moodley Y."/>
            <person name="Westbury M.V."/>
            <person name="Russo I.M."/>
            <person name="Gopalakrishnan S."/>
            <person name="Rakotoarivelo A."/>
            <person name="Olsen R.A."/>
            <person name="Prost S."/>
            <person name="Tunstall T."/>
            <person name="Ryder O.A."/>
            <person name="Dalen L."/>
            <person name="Bruford M.W."/>
        </authorList>
    </citation>
    <scope>NUCLEOTIDE SEQUENCE [LARGE SCALE GENOMIC DNA]</scope>
    <source>
        <strain evidence="2">SBR-YM</strain>
        <tissue evidence="2">Skin</tissue>
    </source>
</reference>
<gene>
    <name evidence="2" type="ORF">HPG69_018500</name>
</gene>
<name>A0A7J7EZ77_DICBM</name>
<protein>
    <submittedName>
        <fullName evidence="2">Uncharacterized protein</fullName>
    </submittedName>
</protein>
<keyword evidence="3" id="KW-1185">Reference proteome</keyword>
<dbReference type="EMBL" id="JACDTQ010001719">
    <property type="protein sequence ID" value="KAF5921100.1"/>
    <property type="molecule type" value="Genomic_DNA"/>
</dbReference>
<dbReference type="Gene3D" id="2.110.10.10">
    <property type="entry name" value="Hemopexin-like domain"/>
    <property type="match status" value="1"/>
</dbReference>
<evidence type="ECO:0000313" key="2">
    <source>
        <dbReference type="EMBL" id="KAF5921100.1"/>
    </source>
</evidence>
<keyword evidence="1" id="KW-0812">Transmembrane</keyword>
<dbReference type="InterPro" id="IPR036375">
    <property type="entry name" value="Hemopexin-like_dom_sf"/>
</dbReference>
<dbReference type="SUPFAM" id="SSF50923">
    <property type="entry name" value="Hemopexin-like domain"/>
    <property type="match status" value="1"/>
</dbReference>
<dbReference type="AlphaFoldDB" id="A0A7J7EZ77"/>
<proteinExistence type="predicted"/>
<accession>A0A7J7EZ77</accession>
<keyword evidence="1" id="KW-0472">Membrane</keyword>
<dbReference type="Proteomes" id="UP000551758">
    <property type="component" value="Unassembled WGS sequence"/>
</dbReference>
<comment type="caution">
    <text evidence="2">The sequence shown here is derived from an EMBL/GenBank/DDBJ whole genome shotgun (WGS) entry which is preliminary data.</text>
</comment>
<keyword evidence="1" id="KW-1133">Transmembrane helix</keyword>
<feature type="transmembrane region" description="Helical" evidence="1">
    <location>
        <begin position="39"/>
        <end position="58"/>
    </location>
</feature>
<evidence type="ECO:0000313" key="3">
    <source>
        <dbReference type="Proteomes" id="UP000551758"/>
    </source>
</evidence>
<evidence type="ECO:0000256" key="1">
    <source>
        <dbReference type="SAM" id="Phobius"/>
    </source>
</evidence>